<evidence type="ECO:0000256" key="8">
    <source>
        <dbReference type="SAM" id="Phobius"/>
    </source>
</evidence>
<keyword evidence="7" id="KW-0902">Two-component regulatory system</keyword>
<dbReference type="SUPFAM" id="SSF55874">
    <property type="entry name" value="ATPase domain of HSP90 chaperone/DNA topoisomerase II/histidine kinase"/>
    <property type="match status" value="1"/>
</dbReference>
<feature type="domain" description="Histidine kinase" evidence="9">
    <location>
        <begin position="240"/>
        <end position="453"/>
    </location>
</feature>
<dbReference type="PANTHER" id="PTHR44936:SF10">
    <property type="entry name" value="SENSOR PROTEIN RSTB"/>
    <property type="match status" value="1"/>
</dbReference>
<evidence type="ECO:0000256" key="1">
    <source>
        <dbReference type="ARBA" id="ARBA00000085"/>
    </source>
</evidence>
<protein>
    <recommendedName>
        <fullName evidence="2">histidine kinase</fullName>
        <ecNumber evidence="2">2.7.13.3</ecNumber>
    </recommendedName>
</protein>
<name>A0A451ENR0_9FIRM</name>
<keyword evidence="4" id="KW-0547">Nucleotide-binding</keyword>
<gene>
    <name evidence="10" type="ORF">EEI45_00095</name>
</gene>
<dbReference type="PROSITE" id="PS50109">
    <property type="entry name" value="HIS_KIN"/>
    <property type="match status" value="1"/>
</dbReference>
<keyword evidence="6" id="KW-0067">ATP-binding</keyword>
<comment type="catalytic activity">
    <reaction evidence="1">
        <text>ATP + protein L-histidine = ADP + protein N-phospho-L-histidine.</text>
        <dbReference type="EC" id="2.7.13.3"/>
    </reaction>
</comment>
<evidence type="ECO:0000256" key="2">
    <source>
        <dbReference type="ARBA" id="ARBA00012438"/>
    </source>
</evidence>
<organism evidence="10 11">
    <name type="scientific">Erysipelothrix piscisicarius</name>
    <dbReference type="NCBI Taxonomy" id="2485784"/>
    <lineage>
        <taxon>Bacteria</taxon>
        <taxon>Bacillati</taxon>
        <taxon>Bacillota</taxon>
        <taxon>Erysipelotrichia</taxon>
        <taxon>Erysipelotrichales</taxon>
        <taxon>Erysipelotrichaceae</taxon>
        <taxon>Erysipelothrix</taxon>
    </lineage>
</organism>
<accession>A0A451ENR0</accession>
<dbReference type="InterPro" id="IPR036890">
    <property type="entry name" value="HATPase_C_sf"/>
</dbReference>
<dbReference type="AlphaFoldDB" id="A0A451ENR0"/>
<dbReference type="Gene3D" id="3.30.565.10">
    <property type="entry name" value="Histidine kinase-like ATPase, C-terminal domain"/>
    <property type="match status" value="1"/>
</dbReference>
<evidence type="ECO:0000313" key="10">
    <source>
        <dbReference type="EMBL" id="AZK43430.1"/>
    </source>
</evidence>
<evidence type="ECO:0000256" key="5">
    <source>
        <dbReference type="ARBA" id="ARBA00022777"/>
    </source>
</evidence>
<evidence type="ECO:0000313" key="11">
    <source>
        <dbReference type="Proteomes" id="UP000278804"/>
    </source>
</evidence>
<proteinExistence type="predicted"/>
<dbReference type="InterPro" id="IPR005467">
    <property type="entry name" value="His_kinase_dom"/>
</dbReference>
<feature type="transmembrane region" description="Helical" evidence="8">
    <location>
        <begin position="145"/>
        <end position="167"/>
    </location>
</feature>
<dbReference type="GO" id="GO:0000155">
    <property type="term" value="F:phosphorelay sensor kinase activity"/>
    <property type="evidence" value="ECO:0007669"/>
    <property type="project" value="InterPro"/>
</dbReference>
<dbReference type="Proteomes" id="UP000278804">
    <property type="component" value="Chromosome"/>
</dbReference>
<evidence type="ECO:0000256" key="3">
    <source>
        <dbReference type="ARBA" id="ARBA00022679"/>
    </source>
</evidence>
<evidence type="ECO:0000256" key="4">
    <source>
        <dbReference type="ARBA" id="ARBA00022741"/>
    </source>
</evidence>
<dbReference type="EMBL" id="CP034234">
    <property type="protein sequence ID" value="AZK43430.1"/>
    <property type="molecule type" value="Genomic_DNA"/>
</dbReference>
<keyword evidence="8" id="KW-1133">Transmembrane helix</keyword>
<dbReference type="GO" id="GO:0005524">
    <property type="term" value="F:ATP binding"/>
    <property type="evidence" value="ECO:0007669"/>
    <property type="project" value="UniProtKB-KW"/>
</dbReference>
<dbReference type="CDD" id="cd00082">
    <property type="entry name" value="HisKA"/>
    <property type="match status" value="1"/>
</dbReference>
<dbReference type="RefSeq" id="WP_125163656.1">
    <property type="nucleotide sequence ID" value="NZ_CP034234.1"/>
</dbReference>
<keyword evidence="3" id="KW-0808">Transferase</keyword>
<sequence>MKAPKRSTWVGVVLTLAYAVLIVVYILNLVNFPQRYQEEEKNTVHQMEQRISESVNEYALTKQASFDELVENYPLDLLVFEGDQMIYHSSEVLNEANFFGVVSSKAVLYESKGSLSAYDSTYRFWVRMYNFPDDAYLIPFLSKQVSVLGASFVVMTIGYFFIMYSLFKPLHYAKKSLASLQNYDFDAIKPRDDVINQTLSNVSTQIHHAMTAASHRYTDFEKDLEIGRQRLNNTLLVSKSFVHDLKTPIHQQIMMNELVVDGIDESNTPLDVAEMNIKQSQKIMERINEILTVLNQDNLTLEHNLSEFDLVSLTYDTLRYFGQHFAKRNLMIDLDSPDTLVIESNKVILQLLIHNLMSNIGNYATDNSTVSIGLTLDDETVIMTYRNQTLPANLEHMKKSEFLFNVLTDEAHQYSSGNGLFLIKDLSYLANGSYTLHTEDGAVLITIPLPLKGGTNHA</sequence>
<evidence type="ECO:0000256" key="7">
    <source>
        <dbReference type="ARBA" id="ARBA00023012"/>
    </source>
</evidence>
<dbReference type="EC" id="2.7.13.3" evidence="2"/>
<keyword evidence="8" id="KW-0812">Transmembrane</keyword>
<dbReference type="InterPro" id="IPR003661">
    <property type="entry name" value="HisK_dim/P_dom"/>
</dbReference>
<dbReference type="InterPro" id="IPR050980">
    <property type="entry name" value="2C_sensor_his_kinase"/>
</dbReference>
<evidence type="ECO:0000256" key="6">
    <source>
        <dbReference type="ARBA" id="ARBA00022840"/>
    </source>
</evidence>
<dbReference type="GO" id="GO:0005886">
    <property type="term" value="C:plasma membrane"/>
    <property type="evidence" value="ECO:0007669"/>
    <property type="project" value="UniProtKB-SubCell"/>
</dbReference>
<evidence type="ECO:0000259" key="9">
    <source>
        <dbReference type="PROSITE" id="PS50109"/>
    </source>
</evidence>
<dbReference type="KEGG" id="eri:EEI45_00095"/>
<keyword evidence="8" id="KW-0472">Membrane</keyword>
<dbReference type="PANTHER" id="PTHR44936">
    <property type="entry name" value="SENSOR PROTEIN CREC"/>
    <property type="match status" value="1"/>
</dbReference>
<reference evidence="10 11" key="1">
    <citation type="journal article" date="2020" name="Int. J. Syst. Evol. Microbiol.">
        <title>Description of Erysipelothrix piscisicarius sp. nov., an emergent fish pathogen, and assessment of virulence using a tiger barb (Puntigrus tetrazona) infection model.</title>
        <authorList>
            <person name="Pomaranski E.K."/>
            <person name="Griffin M.J."/>
            <person name="Camus A.C."/>
            <person name="Armwood A.R."/>
            <person name="Shelley J."/>
            <person name="Waldbieser G.C."/>
            <person name="LaFrentz B.R."/>
            <person name="Garcia J.C."/>
            <person name="Yanong R."/>
            <person name="Soto E."/>
        </authorList>
    </citation>
    <scope>NUCLEOTIDE SEQUENCE [LARGE SCALE GENOMIC DNA]</scope>
    <source>
        <strain evidence="10 11">15TAL0474</strain>
    </source>
</reference>
<keyword evidence="11" id="KW-1185">Reference proteome</keyword>
<keyword evidence="5 10" id="KW-0418">Kinase</keyword>
<feature type="transmembrane region" description="Helical" evidence="8">
    <location>
        <begin position="7"/>
        <end position="27"/>
    </location>
</feature>